<dbReference type="RefSeq" id="WP_090680600.1">
    <property type="nucleotide sequence ID" value="NZ_FNCJ01000001.1"/>
</dbReference>
<dbReference type="Gene3D" id="3.40.50.300">
    <property type="entry name" value="P-loop containing nucleotide triphosphate hydrolases"/>
    <property type="match status" value="2"/>
</dbReference>
<dbReference type="EMBL" id="FNCJ01000001">
    <property type="protein sequence ID" value="SDF81814.1"/>
    <property type="molecule type" value="Genomic_DNA"/>
</dbReference>
<feature type="region of interest" description="Disordered" evidence="1">
    <location>
        <begin position="1259"/>
        <end position="1291"/>
    </location>
</feature>
<dbReference type="SUPFAM" id="SSF52540">
    <property type="entry name" value="P-loop containing nucleoside triphosphate hydrolases"/>
    <property type="match status" value="1"/>
</dbReference>
<proteinExistence type="predicted"/>
<evidence type="ECO:0000313" key="2">
    <source>
        <dbReference type="EMBL" id="SDF81814.1"/>
    </source>
</evidence>
<organism evidence="2 3">
    <name type="scientific">Paraburkholderia phenazinium</name>
    <dbReference type="NCBI Taxonomy" id="60549"/>
    <lineage>
        <taxon>Bacteria</taxon>
        <taxon>Pseudomonadati</taxon>
        <taxon>Pseudomonadota</taxon>
        <taxon>Betaproteobacteria</taxon>
        <taxon>Burkholderiales</taxon>
        <taxon>Burkholderiaceae</taxon>
        <taxon>Paraburkholderia</taxon>
    </lineage>
</organism>
<dbReference type="InterPro" id="IPR051162">
    <property type="entry name" value="T4SS_component"/>
</dbReference>
<sequence length="1642" mass="180235">MPLPSNATPLLANAFKKLLGRATAGSMAFVRCLPAEAVIALAADPLFDVAPWKVAAVTDHADAATRRITADVAVEWREDKADPVLLLVDTETAGAGMDGIYSAARELAEPQLFDTCLRLAHESVPYGCKRFAEAARKKARRTARNQSLSPWQEFSYLCRARAGQHLLGEALPELGLWPIDTEEQVEEEDIDRAARLVERLLPRQGSRLSPDARVAALQLPNEQADDARELVKFLSEAERLTRLDALKLLESKENLWINRLQPGVFETQSLLSISWVPWRGKTGRRLNWSGLTENADQRLELRLKADYANGDDPKDRARLEVRWKSDPASLPKGAVDYQIEIRAGNDVLAEKAISHATKPDQRCVFVQDDFVELDENSRFEAQVLIRALAGDGGEADDSPYRAVSEEFVICFGEREAATKNSTGTVYPTLALAVVQIAPDAAAFDVIARSISSVQVFSRDKKGFITCRHEGKSARVLCPNLLLDLANDWATHGGVPGRWRVRVRADGTAAAKPDFLKIELGVDAGGERFSQISTAFCRWLAQSSNGPLAVLYSDQKLVTDYVNAATAWWETAAPEVALMHTLEVMNVADQRIGLIVLPTHPLRVAWQQGFDMLAFQHCYDGGVKPARVAKLLSALSGSQYPAMLPGLEGGPPFTYADSLGFHAVAMTTVDDAEPKATVALLSRLLADGDAQDEEWVAPSVGKSAADLLGGEIASYLTLHPDTRRVALHALRPGDGMSVARALGAALRRVERSDDVEDQESLNELGKRAFQLDLYPADAGRHSCGQFLSTTAARRRSGAGSVPEADRWLLESVRRPGDVTLPRLAWARRTVSVPQTPAHLALAFDFLSSRLECRPVECLTKGLLEVHGLALTPERLFEPKPIPRWISVVPTNPDGEKHPANRVYSERLVKAHSALMKAVARNLGGGPDDWPVLVTEVTPDQEDALARLHHLCDWVVSVDRHAGAEYFDSPRDLPRSYDAYLIDCVPERDDLGFLQLITSTSSLDEIRRLLDAALGEMGLSSSPKNCELLLNALKSLSGRLALRLTTAGTTIPELVALAMVQNHCASADEADATFPSLRSGFFVPLDDVPELLKGVGETRPDTAQRADLLYVTTASKRGGIRFSLVEVKFRRYLKTARSTDVTDAITQQLEASGKQWEALYGQTTMPLEKTIQRARLARVLRFYLHKARRHDLSQEAAERIGVEIDRLSKEAASYELISMAEQARPSIGFVLCPEYTAPEATRIDADGKTEIWLFGPRALQVPSRTPPGDQATSALHHTTPTAAGSSPMAETAEPRTIPSNGAHIVLGEQLSNEEKVIWQVSTQGNPHLLIVGLPGMGKTTCLIELCRQLVEARIAPIVFSYHEDIDEKLDALLPGKLKAVNYAGLGFNPLQVVGSSPLAYMDNVATLRDIFATIFPDLGDVQLGRIREALKQSYTDRGWSNSSSGTIPPFSAFFDILRAEVKPDKGVMLRLNELADYGFFSSTSGNASLLDANDAAIVKIHGTQNELLQRAFASFVLHNLYQTMFRRGPQDRITHAIVFDEAHRAAKLKLIPTMAKECRKFGLALVVASQEVKDFDDSMFTAVASYLALRVNESDAKKMARVMAPSDKIALYADRIKQTEKYTAWYLTEGMKAPVSTKLSTLKS</sequence>
<feature type="compositionally biased region" description="Polar residues" evidence="1">
    <location>
        <begin position="1268"/>
        <end position="1282"/>
    </location>
</feature>
<name>A0A1G7P6G0_9BURK</name>
<evidence type="ECO:0000313" key="3">
    <source>
        <dbReference type="Proteomes" id="UP000199706"/>
    </source>
</evidence>
<gene>
    <name evidence="2" type="ORF">SAMN05216466_101172</name>
</gene>
<accession>A0A1G7P6G0</accession>
<evidence type="ECO:0000256" key="1">
    <source>
        <dbReference type="SAM" id="MobiDB-lite"/>
    </source>
</evidence>
<dbReference type="PANTHER" id="PTHR30121:SF6">
    <property type="entry name" value="SLR6007 PROTEIN"/>
    <property type="match status" value="1"/>
</dbReference>
<protein>
    <submittedName>
        <fullName evidence="2">Uncharacterized protein</fullName>
    </submittedName>
</protein>
<dbReference type="InterPro" id="IPR027417">
    <property type="entry name" value="P-loop_NTPase"/>
</dbReference>
<dbReference type="Proteomes" id="UP000199706">
    <property type="component" value="Unassembled WGS sequence"/>
</dbReference>
<dbReference type="PANTHER" id="PTHR30121">
    <property type="entry name" value="UNCHARACTERIZED PROTEIN YJGR-RELATED"/>
    <property type="match status" value="1"/>
</dbReference>
<reference evidence="2 3" key="1">
    <citation type="submission" date="2016-10" db="EMBL/GenBank/DDBJ databases">
        <authorList>
            <person name="de Groot N.N."/>
        </authorList>
    </citation>
    <scope>NUCLEOTIDE SEQUENCE [LARGE SCALE GENOMIC DNA]</scope>
    <source>
        <strain evidence="2 3">LMG 2247</strain>
    </source>
</reference>
<dbReference type="OrthoDB" id="9806951at2"/>